<name>A0A2Z6RAZ3_9GLOM</name>
<dbReference type="GO" id="GO:0031625">
    <property type="term" value="F:ubiquitin protein ligase binding"/>
    <property type="evidence" value="ECO:0007669"/>
    <property type="project" value="TreeGrafter"/>
</dbReference>
<dbReference type="Pfam" id="PF00339">
    <property type="entry name" value="Arrestin_N"/>
    <property type="match status" value="1"/>
</dbReference>
<evidence type="ECO:0000313" key="2">
    <source>
        <dbReference type="EMBL" id="GBB94819.1"/>
    </source>
</evidence>
<dbReference type="GO" id="GO:0005886">
    <property type="term" value="C:plasma membrane"/>
    <property type="evidence" value="ECO:0007669"/>
    <property type="project" value="TreeGrafter"/>
</dbReference>
<dbReference type="Gene3D" id="2.60.40.640">
    <property type="match status" value="1"/>
</dbReference>
<dbReference type="PANTHER" id="PTHR11188">
    <property type="entry name" value="ARRESTIN DOMAIN CONTAINING PROTEIN"/>
    <property type="match status" value="1"/>
</dbReference>
<dbReference type="GO" id="GO:0030674">
    <property type="term" value="F:protein-macromolecule adaptor activity"/>
    <property type="evidence" value="ECO:0007669"/>
    <property type="project" value="TreeGrafter"/>
</dbReference>
<dbReference type="InterPro" id="IPR011021">
    <property type="entry name" value="Arrestin-like_N"/>
</dbReference>
<dbReference type="SUPFAM" id="SSF81296">
    <property type="entry name" value="E set domains"/>
    <property type="match status" value="1"/>
</dbReference>
<dbReference type="Proteomes" id="UP000615446">
    <property type="component" value="Unassembled WGS sequence"/>
</dbReference>
<dbReference type="InterPro" id="IPR014752">
    <property type="entry name" value="Arrestin-like_C"/>
</dbReference>
<keyword evidence="4" id="KW-1185">Reference proteome</keyword>
<dbReference type="InterPro" id="IPR050357">
    <property type="entry name" value="Arrestin_domain-protein"/>
</dbReference>
<gene>
    <name evidence="3" type="ORF">RCL2_000454900</name>
    <name evidence="2" type="ORF">RclHR1_02420006</name>
</gene>
<evidence type="ECO:0000259" key="1">
    <source>
        <dbReference type="Pfam" id="PF00339"/>
    </source>
</evidence>
<reference evidence="3" key="2">
    <citation type="submission" date="2019-10" db="EMBL/GenBank/DDBJ databases">
        <title>Conservation and host-specific expression of non-tandemly repeated heterogenous ribosome RNA gene in arbuscular mycorrhizal fungi.</title>
        <authorList>
            <person name="Maeda T."/>
            <person name="Kobayashi Y."/>
            <person name="Nakagawa T."/>
            <person name="Ezawa T."/>
            <person name="Yamaguchi K."/>
            <person name="Bino T."/>
            <person name="Nishimoto Y."/>
            <person name="Shigenobu S."/>
            <person name="Kawaguchi M."/>
        </authorList>
    </citation>
    <scope>NUCLEOTIDE SEQUENCE</scope>
    <source>
        <strain evidence="3">HR1</strain>
    </source>
</reference>
<dbReference type="InterPro" id="IPR014756">
    <property type="entry name" value="Ig_E-set"/>
</dbReference>
<dbReference type="EMBL" id="BEXD01001580">
    <property type="protein sequence ID" value="GBB94819.1"/>
    <property type="molecule type" value="Genomic_DNA"/>
</dbReference>
<organism evidence="2 4">
    <name type="scientific">Rhizophagus clarus</name>
    <dbReference type="NCBI Taxonomy" id="94130"/>
    <lineage>
        <taxon>Eukaryota</taxon>
        <taxon>Fungi</taxon>
        <taxon>Fungi incertae sedis</taxon>
        <taxon>Mucoromycota</taxon>
        <taxon>Glomeromycotina</taxon>
        <taxon>Glomeromycetes</taxon>
        <taxon>Glomerales</taxon>
        <taxon>Glomeraceae</taxon>
        <taxon>Rhizophagus</taxon>
    </lineage>
</organism>
<reference evidence="2 4" key="1">
    <citation type="submission" date="2017-11" db="EMBL/GenBank/DDBJ databases">
        <title>The genome of Rhizophagus clarus HR1 reveals common genetic basis of auxotrophy among arbuscular mycorrhizal fungi.</title>
        <authorList>
            <person name="Kobayashi Y."/>
        </authorList>
    </citation>
    <scope>NUCLEOTIDE SEQUENCE [LARGE SCALE GENOMIC DNA]</scope>
    <source>
        <strain evidence="2 4">HR1</strain>
    </source>
</reference>
<evidence type="ECO:0000313" key="4">
    <source>
        <dbReference type="Proteomes" id="UP000247702"/>
    </source>
</evidence>
<dbReference type="GO" id="GO:0005829">
    <property type="term" value="C:cytosol"/>
    <property type="evidence" value="ECO:0007669"/>
    <property type="project" value="TreeGrafter"/>
</dbReference>
<evidence type="ECO:0000313" key="3">
    <source>
        <dbReference type="EMBL" id="GES77168.1"/>
    </source>
</evidence>
<dbReference type="AlphaFoldDB" id="A0A2Z6RAZ3"/>
<comment type="caution">
    <text evidence="2">The sequence shown here is derived from an EMBL/GenBank/DDBJ whole genome shotgun (WGS) entry which is preliminary data.</text>
</comment>
<proteinExistence type="predicted"/>
<sequence>MSFVKKENILSHTSKNKLCIKLIEPTIILHGSPEDSLGSFLRGELILNLTKPTKIKKIELTFLGKIRLFIPRIDGEITSSNNYEEREVISHTWTFLNNLSSDDHDNDTDSTSSKSVNSNNSNKNLVSRLFHSLTSKKLDSSRYHILRKGTHTYPFELFLPGTLPESINTSVGRITYKLSARVLKSGVFTKIKKTKNINILRTIMDEWNQGKVVSNEWKNVCKYEISFLKKAFPIGDCINFELKLIPKDKDKYDLQYVHIDLVEKATYNITTLPKPNVQESTVCGIKIFDFIEEWTDKDSNSNYSSHIFKFNKNNSQKDDEINQDGSLGSRELCYHETIAFRLPNSPFLIHPTYTSDPITISHDLKLLFCLKAYNTNNSINQTKYKKFTLIIPVTIIASKCKDDVLPLYYESENDNDSIISTTSWDEISFDDVSLPPSYESSIYGSQNNSSVNLGSL</sequence>
<dbReference type="Proteomes" id="UP000247702">
    <property type="component" value="Unassembled WGS sequence"/>
</dbReference>
<dbReference type="PANTHER" id="PTHR11188:SF17">
    <property type="entry name" value="FI21816P1"/>
    <property type="match status" value="1"/>
</dbReference>
<dbReference type="EMBL" id="BLAL01000028">
    <property type="protein sequence ID" value="GES77168.1"/>
    <property type="molecule type" value="Genomic_DNA"/>
</dbReference>
<feature type="domain" description="Arrestin-like N-terminal" evidence="1">
    <location>
        <begin position="36"/>
        <end position="193"/>
    </location>
</feature>
<dbReference type="STRING" id="94130.A0A2Z6RAZ3"/>
<accession>A0A2Z6RAZ3</accession>
<dbReference type="GO" id="GO:0070086">
    <property type="term" value="P:ubiquitin-dependent endocytosis"/>
    <property type="evidence" value="ECO:0007669"/>
    <property type="project" value="TreeGrafter"/>
</dbReference>
<dbReference type="OrthoDB" id="2333384at2759"/>
<protein>
    <submittedName>
        <fullName evidence="3">Arrestin Aly1</fullName>
    </submittedName>
</protein>